<evidence type="ECO:0000256" key="1">
    <source>
        <dbReference type="ARBA" id="ARBA00004191"/>
    </source>
</evidence>
<evidence type="ECO:0000256" key="3">
    <source>
        <dbReference type="ARBA" id="ARBA00022512"/>
    </source>
</evidence>
<gene>
    <name evidence="7" type="ORF">DXG03_006363</name>
</gene>
<keyword evidence="8" id="KW-1185">Reference proteome</keyword>
<evidence type="ECO:0000256" key="4">
    <source>
        <dbReference type="ARBA" id="ARBA00022525"/>
    </source>
</evidence>
<evidence type="ECO:0000256" key="6">
    <source>
        <dbReference type="RuleBase" id="RU365009"/>
    </source>
</evidence>
<proteinExistence type="inferred from homology"/>
<reference evidence="7" key="1">
    <citation type="submission" date="2020-07" db="EMBL/GenBank/DDBJ databases">
        <authorList>
            <person name="Nieuwenhuis M."/>
            <person name="Van De Peppel L.J.J."/>
        </authorList>
    </citation>
    <scope>NUCLEOTIDE SEQUENCE</scope>
    <source>
        <strain evidence="7">AP01</strain>
        <tissue evidence="7">Mycelium</tissue>
    </source>
</reference>
<dbReference type="AlphaFoldDB" id="A0A9P7G5S1"/>
<accession>A0A9P7G5S1</accession>
<keyword evidence="6" id="KW-0732">Signal</keyword>
<keyword evidence="5 6" id="KW-1015">Disulfide bond</keyword>
<reference evidence="7" key="2">
    <citation type="submission" date="2021-10" db="EMBL/GenBank/DDBJ databases">
        <title>Phylogenomics reveals ancestral predisposition of the termite-cultivated fungus Termitomyces towards a domesticated lifestyle.</title>
        <authorList>
            <person name="Auxier B."/>
            <person name="Grum-Grzhimaylo A."/>
            <person name="Cardenas M.E."/>
            <person name="Lodge J.D."/>
            <person name="Laessoe T."/>
            <person name="Pedersen O."/>
            <person name="Smith M.E."/>
            <person name="Kuyper T.W."/>
            <person name="Franco-Molano E.A."/>
            <person name="Baroni T.J."/>
            <person name="Aanen D.K."/>
        </authorList>
    </citation>
    <scope>NUCLEOTIDE SEQUENCE</scope>
    <source>
        <strain evidence="7">AP01</strain>
        <tissue evidence="7">Mycelium</tissue>
    </source>
</reference>
<dbReference type="CDD" id="cd23507">
    <property type="entry name" value="hydrophobin_I"/>
    <property type="match status" value="1"/>
</dbReference>
<evidence type="ECO:0000313" key="7">
    <source>
        <dbReference type="EMBL" id="KAG5641022.1"/>
    </source>
</evidence>
<feature type="chain" id="PRO_5040542568" description="Hydrophobin" evidence="6">
    <location>
        <begin position="17"/>
        <end position="108"/>
    </location>
</feature>
<comment type="subcellular location">
    <subcellularLocation>
        <location evidence="1 6">Secreted</location>
        <location evidence="1 6">Cell wall</location>
    </subcellularLocation>
</comment>
<comment type="caution">
    <text evidence="7">The sequence shown here is derived from an EMBL/GenBank/DDBJ whole genome shotgun (WGS) entry which is preliminary data.</text>
</comment>
<dbReference type="GO" id="GO:0009277">
    <property type="term" value="C:fungal-type cell wall"/>
    <property type="evidence" value="ECO:0007669"/>
    <property type="project" value="InterPro"/>
</dbReference>
<dbReference type="Proteomes" id="UP000775547">
    <property type="component" value="Unassembled WGS sequence"/>
</dbReference>
<evidence type="ECO:0000256" key="2">
    <source>
        <dbReference type="ARBA" id="ARBA00010446"/>
    </source>
</evidence>
<evidence type="ECO:0000256" key="5">
    <source>
        <dbReference type="ARBA" id="ARBA00023157"/>
    </source>
</evidence>
<dbReference type="EMBL" id="JABCKV010000412">
    <property type="protein sequence ID" value="KAG5641022.1"/>
    <property type="molecule type" value="Genomic_DNA"/>
</dbReference>
<dbReference type="OrthoDB" id="4225815at2759"/>
<organism evidence="7 8">
    <name type="scientific">Asterophora parasitica</name>
    <dbReference type="NCBI Taxonomy" id="117018"/>
    <lineage>
        <taxon>Eukaryota</taxon>
        <taxon>Fungi</taxon>
        <taxon>Dikarya</taxon>
        <taxon>Basidiomycota</taxon>
        <taxon>Agaricomycotina</taxon>
        <taxon>Agaricomycetes</taxon>
        <taxon>Agaricomycetidae</taxon>
        <taxon>Agaricales</taxon>
        <taxon>Tricholomatineae</taxon>
        <taxon>Lyophyllaceae</taxon>
        <taxon>Asterophora</taxon>
    </lineage>
</organism>
<evidence type="ECO:0000313" key="8">
    <source>
        <dbReference type="Proteomes" id="UP000775547"/>
    </source>
</evidence>
<dbReference type="GO" id="GO:0005199">
    <property type="term" value="F:structural constituent of cell wall"/>
    <property type="evidence" value="ECO:0007669"/>
    <property type="project" value="InterPro"/>
</dbReference>
<comment type="similarity">
    <text evidence="2 6">Belongs to the fungal hydrophobin family.</text>
</comment>
<keyword evidence="4 6" id="KW-0964">Secreted</keyword>
<dbReference type="InterPro" id="IPR001338">
    <property type="entry name" value="Class_I_Hydrophobin"/>
</dbReference>
<protein>
    <recommendedName>
        <fullName evidence="6">Hydrophobin</fullName>
    </recommendedName>
</protein>
<name>A0A9P7G5S1_9AGAR</name>
<sequence length="108" mass="11161">MLFKSDLFFLATAASATPVPTIYQSCNTGTIQCCQQFFDANSESASELLGLAGFLGDSPIGQIGTSCTPITPIGLGSGNNCVQAPMCCSENSYNGFLVTGCAPINFSL</sequence>
<dbReference type="Pfam" id="PF01185">
    <property type="entry name" value="Hydrophobin"/>
    <property type="match status" value="1"/>
</dbReference>
<dbReference type="SMART" id="SM00075">
    <property type="entry name" value="HYDRO"/>
    <property type="match status" value="1"/>
</dbReference>
<feature type="signal peptide" evidence="6">
    <location>
        <begin position="1"/>
        <end position="16"/>
    </location>
</feature>
<keyword evidence="3 6" id="KW-0134">Cell wall</keyword>